<feature type="domain" description="Major facilitator superfamily (MFS) profile" evidence="5">
    <location>
        <begin position="1"/>
        <end position="203"/>
    </location>
</feature>
<dbReference type="EMBL" id="JAUSVL010000001">
    <property type="protein sequence ID" value="MDQ0289778.1"/>
    <property type="molecule type" value="Genomic_DNA"/>
</dbReference>
<keyword evidence="2 4" id="KW-1133">Transmembrane helix</keyword>
<keyword evidence="3 4" id="KW-0472">Membrane</keyword>
<dbReference type="GO" id="GO:0022857">
    <property type="term" value="F:transmembrane transporter activity"/>
    <property type="evidence" value="ECO:0007669"/>
    <property type="project" value="InterPro"/>
</dbReference>
<dbReference type="RefSeq" id="WP_307261231.1">
    <property type="nucleotide sequence ID" value="NZ_JAUSVL010000001.1"/>
</dbReference>
<evidence type="ECO:0000259" key="5">
    <source>
        <dbReference type="PROSITE" id="PS50850"/>
    </source>
</evidence>
<evidence type="ECO:0000313" key="7">
    <source>
        <dbReference type="Proteomes" id="UP001238163"/>
    </source>
</evidence>
<evidence type="ECO:0000313" key="6">
    <source>
        <dbReference type="EMBL" id="MDQ0289778.1"/>
    </source>
</evidence>
<dbReference type="PROSITE" id="PS50850">
    <property type="entry name" value="MFS"/>
    <property type="match status" value="2"/>
</dbReference>
<evidence type="ECO:0000256" key="1">
    <source>
        <dbReference type="ARBA" id="ARBA00022692"/>
    </source>
</evidence>
<gene>
    <name evidence="6" type="ORF">J3R75_001885</name>
</gene>
<feature type="transmembrane region" description="Helical" evidence="4">
    <location>
        <begin position="227"/>
        <end position="246"/>
    </location>
</feature>
<feature type="domain" description="Major facilitator superfamily (MFS) profile" evidence="5">
    <location>
        <begin position="224"/>
        <end position="415"/>
    </location>
</feature>
<dbReference type="PANTHER" id="PTHR23518:SF2">
    <property type="entry name" value="MAJOR FACILITATOR SUPERFAMILY TRANSPORTER"/>
    <property type="match status" value="1"/>
</dbReference>
<dbReference type="InterPro" id="IPR020846">
    <property type="entry name" value="MFS_dom"/>
</dbReference>
<evidence type="ECO:0000256" key="3">
    <source>
        <dbReference type="ARBA" id="ARBA00023136"/>
    </source>
</evidence>
<feature type="transmembrane region" description="Helical" evidence="4">
    <location>
        <begin position="297"/>
        <end position="315"/>
    </location>
</feature>
<evidence type="ECO:0000256" key="2">
    <source>
        <dbReference type="ARBA" id="ARBA00022989"/>
    </source>
</evidence>
<name>A0AAE3VGC5_9BACT</name>
<accession>A0AAE3VGC5</accession>
<dbReference type="Pfam" id="PF07690">
    <property type="entry name" value="MFS_1"/>
    <property type="match status" value="2"/>
</dbReference>
<dbReference type="AlphaFoldDB" id="A0AAE3VGC5"/>
<evidence type="ECO:0000256" key="4">
    <source>
        <dbReference type="SAM" id="Phobius"/>
    </source>
</evidence>
<dbReference type="Proteomes" id="UP001238163">
    <property type="component" value="Unassembled WGS sequence"/>
</dbReference>
<feature type="transmembrane region" description="Helical" evidence="4">
    <location>
        <begin position="45"/>
        <end position="67"/>
    </location>
</feature>
<keyword evidence="7" id="KW-1185">Reference proteome</keyword>
<feature type="transmembrane region" description="Helical" evidence="4">
    <location>
        <begin position="266"/>
        <end position="285"/>
    </location>
</feature>
<comment type="caution">
    <text evidence="6">The sequence shown here is derived from an EMBL/GenBank/DDBJ whole genome shotgun (WGS) entry which is preliminary data.</text>
</comment>
<proteinExistence type="predicted"/>
<keyword evidence="1 4" id="KW-0812">Transmembrane</keyword>
<dbReference type="InterPro" id="IPR036259">
    <property type="entry name" value="MFS_trans_sf"/>
</dbReference>
<feature type="transmembrane region" description="Helical" evidence="4">
    <location>
        <begin position="111"/>
        <end position="134"/>
    </location>
</feature>
<dbReference type="PANTHER" id="PTHR23518">
    <property type="entry name" value="C-METHYLTRANSFERASE"/>
    <property type="match status" value="1"/>
</dbReference>
<organism evidence="6 7">
    <name type="scientific">Oligosphaera ethanolica</name>
    <dbReference type="NCBI Taxonomy" id="760260"/>
    <lineage>
        <taxon>Bacteria</taxon>
        <taxon>Pseudomonadati</taxon>
        <taxon>Lentisphaerota</taxon>
        <taxon>Oligosphaeria</taxon>
        <taxon>Oligosphaerales</taxon>
        <taxon>Oligosphaeraceae</taxon>
        <taxon>Oligosphaera</taxon>
    </lineage>
</organism>
<feature type="transmembrane region" description="Helical" evidence="4">
    <location>
        <begin position="88"/>
        <end position="105"/>
    </location>
</feature>
<protein>
    <submittedName>
        <fullName evidence="6">MFS family permease</fullName>
    </submittedName>
</protein>
<reference evidence="6" key="1">
    <citation type="submission" date="2023-07" db="EMBL/GenBank/DDBJ databases">
        <title>Genomic Encyclopedia of Type Strains, Phase IV (KMG-IV): sequencing the most valuable type-strain genomes for metagenomic binning, comparative biology and taxonomic classification.</title>
        <authorList>
            <person name="Goeker M."/>
        </authorList>
    </citation>
    <scope>NUCLEOTIDE SEQUENCE</scope>
    <source>
        <strain evidence="6">DSM 24202</strain>
    </source>
</reference>
<dbReference type="Gene3D" id="1.20.1250.20">
    <property type="entry name" value="MFS general substrate transporter like domains"/>
    <property type="match status" value="2"/>
</dbReference>
<dbReference type="InterPro" id="IPR011701">
    <property type="entry name" value="MFS"/>
</dbReference>
<sequence>MATRPMTIRQRLVDFLGLRRSMVGLLGMVVLLGMGEKMAERFLPLYLIALGSSTLWPGFLNALDNLLSALYSFPGGWLADRLGVKRSLLLFNVLAMSGFVVVIAIPRWEAVIAGSFLFLSWTAISLPATMSLVATSLPKEKRVMGVSVHSLVRRIPMALGPVCGGIFIDQWGPVTGVRVAFVAALLMAMVALVAQQKLIVDDQPASSEPAGGGFWAMLRAMRPELKTLLVADILVRFCEHIPYAYVVLWAMTEVSGYDTARVSGTQFGILTTVEMATAILCYLPVAWLADRGGKKRYVLITFVNFTLFPVALYFSRSFWPLMLAFVVRGLKEFGEPTRKALILELAPEGRKAAAFGTYYLCRDSMVALGAFTGAYLWRLGPEVNLFTAAACGVAGTAWFAWRGRDLHIPPALSDA</sequence>
<dbReference type="SUPFAM" id="SSF103473">
    <property type="entry name" value="MFS general substrate transporter"/>
    <property type="match status" value="1"/>
</dbReference>
<feature type="transmembrane region" description="Helical" evidence="4">
    <location>
        <begin position="177"/>
        <end position="194"/>
    </location>
</feature>